<reference evidence="5 6" key="1">
    <citation type="submission" date="2009-02" db="EMBL/GenBank/DDBJ databases">
        <authorList>
            <person name="Fulton L."/>
            <person name="Clifton S."/>
            <person name="Fulton B."/>
            <person name="Xu J."/>
            <person name="Minx P."/>
            <person name="Pepin K.H."/>
            <person name="Johnson M."/>
            <person name="Bhonagiri V."/>
            <person name="Nash W.E."/>
            <person name="Mardis E.R."/>
            <person name="Wilson R.K."/>
        </authorList>
    </citation>
    <scope>NUCLEOTIDE SEQUENCE [LARGE SCALE GENOMIC DNA]</scope>
    <source>
        <strain evidence="5 6">ATCC 27758</strain>
    </source>
</reference>
<keyword evidence="2" id="KW-0320">Glycogen biosynthesis</keyword>
<dbReference type="Pfam" id="PF24894">
    <property type="entry name" value="Hexapep_GlmU"/>
    <property type="match status" value="1"/>
</dbReference>
<dbReference type="PANTHER" id="PTHR43523">
    <property type="entry name" value="GLUCOSE-1-PHOSPHATE ADENYLYLTRANSFERASE-RELATED"/>
    <property type="match status" value="1"/>
</dbReference>
<name>C0B559_9FIRM</name>
<dbReference type="HOGENOM" id="CLU_029499_14_0_9"/>
<evidence type="ECO:0000256" key="1">
    <source>
        <dbReference type="ARBA" id="ARBA00010443"/>
    </source>
</evidence>
<protein>
    <submittedName>
        <fullName evidence="5">Glucose-1-phosphate adenylyltransferase, GlgD subunit</fullName>
        <ecNumber evidence="5">2.7.7.27</ecNumber>
    </submittedName>
</protein>
<dbReference type="InterPro" id="IPR011004">
    <property type="entry name" value="Trimer_LpxA-like_sf"/>
</dbReference>
<dbReference type="InterPro" id="IPR029044">
    <property type="entry name" value="Nucleotide-diphossugar_trans"/>
</dbReference>
<evidence type="ECO:0000259" key="3">
    <source>
        <dbReference type="Pfam" id="PF00483"/>
    </source>
</evidence>
<organism evidence="5 6">
    <name type="scientific">Coprococcus comes ATCC 27758</name>
    <dbReference type="NCBI Taxonomy" id="470146"/>
    <lineage>
        <taxon>Bacteria</taxon>
        <taxon>Bacillati</taxon>
        <taxon>Bacillota</taxon>
        <taxon>Clostridia</taxon>
        <taxon>Lachnospirales</taxon>
        <taxon>Lachnospiraceae</taxon>
        <taxon>Coprococcus</taxon>
    </lineage>
</organism>
<dbReference type="AlphaFoldDB" id="C0B559"/>
<dbReference type="CDD" id="cd04651">
    <property type="entry name" value="LbH_G1P_AT_C"/>
    <property type="match status" value="1"/>
</dbReference>
<dbReference type="Gene3D" id="2.160.10.10">
    <property type="entry name" value="Hexapeptide repeat proteins"/>
    <property type="match status" value="1"/>
</dbReference>
<dbReference type="InterPro" id="IPR056818">
    <property type="entry name" value="GlmU/GlgC-like_hexapep"/>
</dbReference>
<accession>C0B559</accession>
<dbReference type="GO" id="GO:0005978">
    <property type="term" value="P:glycogen biosynthetic process"/>
    <property type="evidence" value="ECO:0007669"/>
    <property type="project" value="UniProtKB-KW"/>
</dbReference>
<dbReference type="InterPro" id="IPR011831">
    <property type="entry name" value="ADP-Glc_PPase"/>
</dbReference>
<dbReference type="Gene3D" id="3.90.550.10">
    <property type="entry name" value="Spore Coat Polysaccharide Biosynthesis Protein SpsA, Chain A"/>
    <property type="match status" value="1"/>
</dbReference>
<keyword evidence="5" id="KW-0548">Nucleotidyltransferase</keyword>
<comment type="similarity">
    <text evidence="1">Belongs to the bacterial/plant glucose-1-phosphate adenylyltransferase family.</text>
</comment>
<dbReference type="PANTHER" id="PTHR43523:SF6">
    <property type="entry name" value="GLYCOGEN BIOSYNTHESIS PROTEIN GLGD"/>
    <property type="match status" value="1"/>
</dbReference>
<dbReference type="InterPro" id="IPR011832">
    <property type="entry name" value="GlgDAde_trans"/>
</dbReference>
<feature type="domain" description="Nucleotidyl transferase" evidence="3">
    <location>
        <begin position="31"/>
        <end position="163"/>
    </location>
</feature>
<evidence type="ECO:0000313" key="5">
    <source>
        <dbReference type="EMBL" id="EEG91479.1"/>
    </source>
</evidence>
<feature type="domain" description="Glucose-1-phosphate adenylyltransferase/Bifunctional protein GlmU-like C-terminal hexapeptide" evidence="4">
    <location>
        <begin position="291"/>
        <end position="364"/>
    </location>
</feature>
<evidence type="ECO:0000259" key="4">
    <source>
        <dbReference type="Pfam" id="PF24894"/>
    </source>
</evidence>
<dbReference type="SUPFAM" id="SSF51161">
    <property type="entry name" value="Trimeric LpxA-like enzymes"/>
    <property type="match status" value="1"/>
</dbReference>
<dbReference type="EMBL" id="ABVR01000030">
    <property type="protein sequence ID" value="EEG91479.1"/>
    <property type="molecule type" value="Genomic_DNA"/>
</dbReference>
<dbReference type="GO" id="GO:0008878">
    <property type="term" value="F:glucose-1-phosphate adenylyltransferase activity"/>
    <property type="evidence" value="ECO:0007669"/>
    <property type="project" value="UniProtKB-EC"/>
</dbReference>
<keyword evidence="5" id="KW-0808">Transferase</keyword>
<proteinExistence type="inferred from homology"/>
<comment type="caution">
    <text evidence="5">The sequence shown here is derived from an EMBL/GenBank/DDBJ whole genome shotgun (WGS) entry which is preliminary data.</text>
</comment>
<dbReference type="NCBIfam" id="TIGR02092">
    <property type="entry name" value="glgD"/>
    <property type="match status" value="1"/>
</dbReference>
<gene>
    <name evidence="5" type="primary">glgD</name>
    <name evidence="5" type="ORF">COPCOM_00279</name>
</gene>
<dbReference type="InterPro" id="IPR005835">
    <property type="entry name" value="NTP_transferase_dom"/>
</dbReference>
<evidence type="ECO:0000313" key="6">
    <source>
        <dbReference type="Proteomes" id="UP000003793"/>
    </source>
</evidence>
<dbReference type="Pfam" id="PF00483">
    <property type="entry name" value="NTP_transferase"/>
    <property type="match status" value="1"/>
</dbReference>
<dbReference type="Proteomes" id="UP000003793">
    <property type="component" value="Unassembled WGS sequence"/>
</dbReference>
<dbReference type="EC" id="2.7.7.27" evidence="5"/>
<reference evidence="5 6" key="2">
    <citation type="submission" date="2009-03" db="EMBL/GenBank/DDBJ databases">
        <title>Draft genome sequence of Coprococcus comes (ATCC 27758).</title>
        <authorList>
            <person name="Sudarsanam P."/>
            <person name="Ley R."/>
            <person name="Guruge J."/>
            <person name="Turnbaugh P.J."/>
            <person name="Mahowald M."/>
            <person name="Liep D."/>
            <person name="Gordon J."/>
        </authorList>
    </citation>
    <scope>NUCLEOTIDE SEQUENCE [LARGE SCALE GENOMIC DNA]</scope>
    <source>
        <strain evidence="5 6">ATCC 27758</strain>
    </source>
</reference>
<evidence type="ECO:0000256" key="2">
    <source>
        <dbReference type="ARBA" id="ARBA00023056"/>
    </source>
</evidence>
<sequence length="375" mass="42305">MSNMAQAFGIVSFAGNNIRVGEMQNYRPVGAVSFLGRYRVIDFPISNMSNSEIEHIQVYVRRKPRSLTEHLGTGRHYNINSKSGRLHILYSDFANAEWSVYNNDLAAYEENMECIEAVKYPYVVIAPSYMIYTQNYDELLKTHIESGADITLLYHSVDNAKEYYLNCSTLNLNKQKGVLSLEPNHGNAKNRNIFMDTYVMRKDLFMELVKKGRKISSMFTLNDIVNMACSELDVRGVSHRGFFASITDFTSYYNANLSLIDMKNAVTLFDKNWPIYTRTNDSCPTKYYEGASVKRSVISNGCLIEGTVENSVIGRGCVIKKGAVVKDSVILPGVVIGEDARIEAQVVDKSARIVHAKELIADPEKPGYVRRNDTL</sequence>
<dbReference type="SUPFAM" id="SSF53448">
    <property type="entry name" value="Nucleotide-diphospho-sugar transferases"/>
    <property type="match status" value="1"/>
</dbReference>